<dbReference type="PANTHER" id="PTHR43153">
    <property type="entry name" value="ELECTRON TRANSFER FLAVOPROTEIN ALPHA"/>
    <property type="match status" value="1"/>
</dbReference>
<protein>
    <recommendedName>
        <fullName evidence="3">Electron transfer flavoprotein subunit alpha</fullName>
        <shortName evidence="3">Alpha-ETF</shortName>
    </recommendedName>
</protein>
<dbReference type="InterPro" id="IPR029035">
    <property type="entry name" value="DHS-like_NAD/FAD-binding_dom"/>
</dbReference>
<dbReference type="Proteomes" id="UP000815325">
    <property type="component" value="Unassembled WGS sequence"/>
</dbReference>
<keyword evidence="3" id="KW-0274">FAD</keyword>
<dbReference type="InterPro" id="IPR014730">
    <property type="entry name" value="ETF_a/b_N"/>
</dbReference>
<feature type="domain" description="Electron transfer flavoprotein alpha/beta-subunit N-terminal" evidence="4">
    <location>
        <begin position="30"/>
        <end position="206"/>
    </location>
</feature>
<dbReference type="CDD" id="cd01715">
    <property type="entry name" value="ETF_alpha"/>
    <property type="match status" value="1"/>
</dbReference>
<comment type="subcellular location">
    <subcellularLocation>
        <location evidence="1 3">Mitochondrion matrix</location>
    </subcellularLocation>
</comment>
<evidence type="ECO:0000313" key="6">
    <source>
        <dbReference type="Proteomes" id="UP000815325"/>
    </source>
</evidence>
<comment type="caution">
    <text evidence="5">The sequence shown here is derived from an EMBL/GenBank/DDBJ whole genome shotgun (WGS) entry which is preliminary data.</text>
</comment>
<dbReference type="Pfam" id="PF00766">
    <property type="entry name" value="ETF_alpha"/>
    <property type="match status" value="1"/>
</dbReference>
<evidence type="ECO:0000256" key="1">
    <source>
        <dbReference type="ARBA" id="ARBA00004305"/>
    </source>
</evidence>
<keyword evidence="3" id="KW-0496">Mitochondrion</keyword>
<keyword evidence="3" id="KW-0285">Flavoprotein</keyword>
<dbReference type="PANTHER" id="PTHR43153:SF1">
    <property type="entry name" value="ELECTRON TRANSFER FLAVOPROTEIN SUBUNIT ALPHA, MITOCHONDRIAL"/>
    <property type="match status" value="1"/>
</dbReference>
<dbReference type="PIRSF" id="PIRSF000089">
    <property type="entry name" value="Electra_flavoP_a"/>
    <property type="match status" value="1"/>
</dbReference>
<accession>A0ABQ7GGP0</accession>
<dbReference type="Gene3D" id="3.40.50.1220">
    <property type="entry name" value="TPP-binding domain"/>
    <property type="match status" value="1"/>
</dbReference>
<dbReference type="SUPFAM" id="SSF52467">
    <property type="entry name" value="DHS-like NAD/FAD-binding domain"/>
    <property type="match status" value="1"/>
</dbReference>
<dbReference type="InterPro" id="IPR014729">
    <property type="entry name" value="Rossmann-like_a/b/a_fold"/>
</dbReference>
<comment type="function">
    <text evidence="3">The electron transfer flavoprotein serves as a specific electron acceptor for several dehydrogenases, including five acyl-CoA dehydrogenases, glutaryl-CoA and sarcosine dehydrogenase. It transfers the electrons to the main mitochondrial respiratory chain via ETF-ubiquinone oxidoreductase (ETF dehydrogenase).</text>
</comment>
<dbReference type="InterPro" id="IPR033947">
    <property type="entry name" value="ETF_alpha_N"/>
</dbReference>
<dbReference type="SUPFAM" id="SSF52402">
    <property type="entry name" value="Adenine nucleotide alpha hydrolases-like"/>
    <property type="match status" value="1"/>
</dbReference>
<dbReference type="InterPro" id="IPR014731">
    <property type="entry name" value="ETF_asu_C"/>
</dbReference>
<keyword evidence="6" id="KW-1185">Reference proteome</keyword>
<keyword evidence="3" id="KW-0249">Electron transport</keyword>
<gene>
    <name evidence="5" type="ORF">DUNSADRAFT_9824</name>
</gene>
<comment type="cofactor">
    <cofactor evidence="3">
        <name>FAD</name>
        <dbReference type="ChEBI" id="CHEBI:57692"/>
    </cofactor>
    <text evidence="3">Binds 1 FAD per dimer.</text>
</comment>
<proteinExistence type="inferred from homology"/>
<organism evidence="5 6">
    <name type="scientific">Dunaliella salina</name>
    <name type="common">Green alga</name>
    <name type="synonym">Protococcus salinus</name>
    <dbReference type="NCBI Taxonomy" id="3046"/>
    <lineage>
        <taxon>Eukaryota</taxon>
        <taxon>Viridiplantae</taxon>
        <taxon>Chlorophyta</taxon>
        <taxon>core chlorophytes</taxon>
        <taxon>Chlorophyceae</taxon>
        <taxon>CS clade</taxon>
        <taxon>Chlamydomonadales</taxon>
        <taxon>Dunaliellaceae</taxon>
        <taxon>Dunaliella</taxon>
    </lineage>
</organism>
<evidence type="ECO:0000256" key="3">
    <source>
        <dbReference type="PIRNR" id="PIRNR000089"/>
    </source>
</evidence>
<comment type="similarity">
    <text evidence="2 3">Belongs to the ETF alpha-subunit/FixB family.</text>
</comment>
<evidence type="ECO:0000313" key="5">
    <source>
        <dbReference type="EMBL" id="KAF5833757.1"/>
    </source>
</evidence>
<keyword evidence="3" id="KW-0813">Transport</keyword>
<evidence type="ECO:0000259" key="4">
    <source>
        <dbReference type="SMART" id="SM00893"/>
    </source>
</evidence>
<dbReference type="SMART" id="SM00893">
    <property type="entry name" value="ETF"/>
    <property type="match status" value="1"/>
</dbReference>
<dbReference type="Pfam" id="PF01012">
    <property type="entry name" value="ETF"/>
    <property type="match status" value="1"/>
</dbReference>
<sequence length="299" mass="31556">MLRHAIRTLAGPFISSQRSSLFAGARLLGTLVVAEAQHGGKLNPSSLSTITAAQQLGQPITALVMGNEIQDAADSLARTGITKVMLAQHEAFGRPLAEPMSALLHAVQQRLHFDYMLCSGSSFGKNLLPRAAALLGCQPLSDVTQILDASTFIRCAPPLFPLPLLMQSQHCKSMLQSVVVCGGRALKDAQGFKMLESLADALGGAVGASRAAVDAGIVSNDLQVGQTGKIVAPKLYLGIGVSGAIQHMAGVKDSKVIAVINTDSEAPMFQEADYGFVGDMFTAVPEMEHHVRQLKSKEQ</sequence>
<dbReference type="InterPro" id="IPR001308">
    <property type="entry name" value="ETF_a/FixB"/>
</dbReference>
<comment type="subunit">
    <text evidence="3">Heterodimer of an alpha and a beta subunit.</text>
</comment>
<evidence type="ECO:0000256" key="2">
    <source>
        <dbReference type="ARBA" id="ARBA00005817"/>
    </source>
</evidence>
<dbReference type="EMBL" id="MU069793">
    <property type="protein sequence ID" value="KAF5833757.1"/>
    <property type="molecule type" value="Genomic_DNA"/>
</dbReference>
<dbReference type="Gene3D" id="3.40.50.620">
    <property type="entry name" value="HUPs"/>
    <property type="match status" value="1"/>
</dbReference>
<name>A0ABQ7GGP0_DUNSA</name>
<reference evidence="5" key="1">
    <citation type="submission" date="2017-08" db="EMBL/GenBank/DDBJ databases">
        <authorList>
            <person name="Polle J.E."/>
            <person name="Barry K."/>
            <person name="Cushman J."/>
            <person name="Schmutz J."/>
            <person name="Tran D."/>
            <person name="Hathwaick L.T."/>
            <person name="Yim W.C."/>
            <person name="Jenkins J."/>
            <person name="Mckie-Krisberg Z.M."/>
            <person name="Prochnik S."/>
            <person name="Lindquist E."/>
            <person name="Dockter R.B."/>
            <person name="Adam C."/>
            <person name="Molina H."/>
            <person name="Bunkerborg J."/>
            <person name="Jin E."/>
            <person name="Buchheim M."/>
            <person name="Magnuson J."/>
        </authorList>
    </citation>
    <scope>NUCLEOTIDE SEQUENCE</scope>
    <source>
        <strain evidence="5">CCAP 19/18</strain>
    </source>
</reference>